<dbReference type="AlphaFoldDB" id="A0A4C1T9Z2"/>
<gene>
    <name evidence="2" type="ORF">EVAR_92861_1</name>
</gene>
<keyword evidence="3" id="KW-1185">Reference proteome</keyword>
<protein>
    <submittedName>
        <fullName evidence="2">Uncharacterized protein</fullName>
    </submittedName>
</protein>
<comment type="caution">
    <text evidence="2">The sequence shown here is derived from an EMBL/GenBank/DDBJ whole genome shotgun (WGS) entry which is preliminary data.</text>
</comment>
<organism evidence="2 3">
    <name type="scientific">Eumeta variegata</name>
    <name type="common">Bagworm moth</name>
    <name type="synonym">Eumeta japonica</name>
    <dbReference type="NCBI Taxonomy" id="151549"/>
    <lineage>
        <taxon>Eukaryota</taxon>
        <taxon>Metazoa</taxon>
        <taxon>Ecdysozoa</taxon>
        <taxon>Arthropoda</taxon>
        <taxon>Hexapoda</taxon>
        <taxon>Insecta</taxon>
        <taxon>Pterygota</taxon>
        <taxon>Neoptera</taxon>
        <taxon>Endopterygota</taxon>
        <taxon>Lepidoptera</taxon>
        <taxon>Glossata</taxon>
        <taxon>Ditrysia</taxon>
        <taxon>Tineoidea</taxon>
        <taxon>Psychidae</taxon>
        <taxon>Oiketicinae</taxon>
        <taxon>Eumeta</taxon>
    </lineage>
</organism>
<sequence>MGRGYFDGRRVKQDIGFSSYSRPRRMLKVIWRVLHNFSSSFPPSAGAMTPYLFRNPRVRSPEWSEFRNRIKATDRLYSLHCSATPFHRVFISDREARTSNLPRQPSADRRLFKAVVTGAIAMSATNGLSCRRGHGACGRRRSSAAAEPRPPSDHRPGQIRLDTSLYKNL</sequence>
<name>A0A4C1T9Z2_EUMVA</name>
<dbReference type="Proteomes" id="UP000299102">
    <property type="component" value="Unassembled WGS sequence"/>
</dbReference>
<evidence type="ECO:0000313" key="2">
    <source>
        <dbReference type="EMBL" id="GBP11333.1"/>
    </source>
</evidence>
<reference evidence="2 3" key="1">
    <citation type="journal article" date="2019" name="Commun. Biol.">
        <title>The bagworm genome reveals a unique fibroin gene that provides high tensile strength.</title>
        <authorList>
            <person name="Kono N."/>
            <person name="Nakamura H."/>
            <person name="Ohtoshi R."/>
            <person name="Tomita M."/>
            <person name="Numata K."/>
            <person name="Arakawa K."/>
        </authorList>
    </citation>
    <scope>NUCLEOTIDE SEQUENCE [LARGE SCALE GENOMIC DNA]</scope>
</reference>
<dbReference type="EMBL" id="BGZK01000046">
    <property type="protein sequence ID" value="GBP11333.1"/>
    <property type="molecule type" value="Genomic_DNA"/>
</dbReference>
<feature type="compositionally biased region" description="Basic residues" evidence="1">
    <location>
        <begin position="132"/>
        <end position="142"/>
    </location>
</feature>
<accession>A0A4C1T9Z2</accession>
<proteinExistence type="predicted"/>
<evidence type="ECO:0000256" key="1">
    <source>
        <dbReference type="SAM" id="MobiDB-lite"/>
    </source>
</evidence>
<feature type="region of interest" description="Disordered" evidence="1">
    <location>
        <begin position="132"/>
        <end position="162"/>
    </location>
</feature>
<evidence type="ECO:0000313" key="3">
    <source>
        <dbReference type="Proteomes" id="UP000299102"/>
    </source>
</evidence>